<dbReference type="GO" id="GO:0032259">
    <property type="term" value="P:methylation"/>
    <property type="evidence" value="ECO:0007669"/>
    <property type="project" value="UniProtKB-KW"/>
</dbReference>
<evidence type="ECO:0000256" key="2">
    <source>
        <dbReference type="ARBA" id="ARBA00022603"/>
    </source>
</evidence>
<dbReference type="InterPro" id="IPR003356">
    <property type="entry name" value="DNA_methylase_A-5"/>
</dbReference>
<dbReference type="SUPFAM" id="SSF53335">
    <property type="entry name" value="S-adenosyl-L-methionine-dependent methyltransferases"/>
    <property type="match status" value="1"/>
</dbReference>
<dbReference type="GO" id="GO:0009307">
    <property type="term" value="P:DNA restriction-modification system"/>
    <property type="evidence" value="ECO:0007669"/>
    <property type="project" value="UniProtKB-KW"/>
</dbReference>
<dbReference type="Proteomes" id="UP000521032">
    <property type="component" value="Unassembled WGS sequence"/>
</dbReference>
<dbReference type="InterPro" id="IPR002052">
    <property type="entry name" value="DNA_methylase_N6_adenine_CS"/>
</dbReference>
<evidence type="ECO:0000313" key="10">
    <source>
        <dbReference type="EMBL" id="CAD2071022.1"/>
    </source>
</evidence>
<dbReference type="PROSITE" id="PS00092">
    <property type="entry name" value="N6_MTASE"/>
    <property type="match status" value="1"/>
</dbReference>
<evidence type="ECO:0000256" key="1">
    <source>
        <dbReference type="ARBA" id="ARBA00011900"/>
    </source>
</evidence>
<proteinExistence type="predicted"/>
<keyword evidence="2" id="KW-0489">Methyltransferase</keyword>
<accession>A0A6V7R256</accession>
<dbReference type="Gene3D" id="3.40.50.150">
    <property type="entry name" value="Vaccinia Virus protein VP39"/>
    <property type="match status" value="1"/>
</dbReference>
<keyword evidence="5" id="KW-0680">Restriction system</keyword>
<name>A0A6V7R256_9BACL</name>
<dbReference type="InterPro" id="IPR051537">
    <property type="entry name" value="DNA_Adenine_Mtase"/>
</dbReference>
<dbReference type="InterPro" id="IPR022749">
    <property type="entry name" value="D12N6_MeTrfase_N"/>
</dbReference>
<sequence length="627" mass="71849">MSRLFKIVKTSYDDMIIIYIRKVILIFKGAFQMNEFNRNLQTSINVQRQANLIWSVADILRGLYKPHEYGKVILPMTVIKRLHDTLKPTRDAVLDVAKKTENMNDTMRNRMLTKASGYSFYNTNLYTFETLLADPANIETNFRAYLNGFSENMQDILANFKFDIEISNLAENDRLFYVIQEFSKKEVDLGPDKMTSTDMGYVFEELVRKFSESYNEEAGAHFTSRDIIYLMTDLLLVEDQDTLTGKDVVKTVYDQTMGTSQMLSAMTERIHEMNESAEVATFGQELNPETYAIAKADTMIRGGNPDNMVLGSTLSKDGFEGYTFDYCISNPPFGIDWKGDQNAVKAEHELGENGRFGVGLPRISDGQLLFQLNGLSKLKETGRMAIIHNGSALFSGNPGAGESLIRQYVIENDWLEAIVQLPNDLFYNTGISTYIWIVTKNKSAERQGKVQLIDASKMFEKRRKNIGEKRVDISEECRDMIVKAYGEFTNDEYYLDERVVESKIFDNEEFGFTRVTVEGPLKDENGEIERKKNGDPKPDAKLRDTEDIPLKEDIDAYFEREVLPFNPDAWMDRKKDKIGYEIPFTRLFYKYTAPEPSEVIAERIKKLEESIVANFQALSGKDVENVD</sequence>
<evidence type="ECO:0000256" key="3">
    <source>
        <dbReference type="ARBA" id="ARBA00022679"/>
    </source>
</evidence>
<comment type="catalytic activity">
    <reaction evidence="6">
        <text>a 2'-deoxyadenosine in DNA + S-adenosyl-L-methionine = an N(6)-methyl-2'-deoxyadenosine in DNA + S-adenosyl-L-homocysteine + H(+)</text>
        <dbReference type="Rhea" id="RHEA:15197"/>
        <dbReference type="Rhea" id="RHEA-COMP:12418"/>
        <dbReference type="Rhea" id="RHEA-COMP:12419"/>
        <dbReference type="ChEBI" id="CHEBI:15378"/>
        <dbReference type="ChEBI" id="CHEBI:57856"/>
        <dbReference type="ChEBI" id="CHEBI:59789"/>
        <dbReference type="ChEBI" id="CHEBI:90615"/>
        <dbReference type="ChEBI" id="CHEBI:90616"/>
        <dbReference type="EC" id="2.1.1.72"/>
    </reaction>
</comment>
<feature type="domain" description="N6 adenine-specific DNA methyltransferase N-terminal" evidence="9">
    <location>
        <begin position="51"/>
        <end position="182"/>
    </location>
</feature>
<dbReference type="EMBL" id="CAJEWE010000003">
    <property type="protein sequence ID" value="CAD2071022.1"/>
    <property type="molecule type" value="Genomic_DNA"/>
</dbReference>
<evidence type="ECO:0000256" key="7">
    <source>
        <dbReference type="SAM" id="MobiDB-lite"/>
    </source>
</evidence>
<dbReference type="Pfam" id="PF12161">
    <property type="entry name" value="HsdM_N"/>
    <property type="match status" value="1"/>
</dbReference>
<comment type="caution">
    <text evidence="10">The sequence shown here is derived from an EMBL/GenBank/DDBJ whole genome shotgun (WGS) entry which is preliminary data.</text>
</comment>
<dbReference type="PANTHER" id="PTHR42933:SF3">
    <property type="entry name" value="TYPE I RESTRICTION ENZYME MJAVIII METHYLASE SUBUNIT"/>
    <property type="match status" value="1"/>
</dbReference>
<keyword evidence="3" id="KW-0808">Transferase</keyword>
<organism evidence="10 11">
    <name type="scientific">Phocicoccus schoeneichii</name>
    <dbReference type="NCBI Taxonomy" id="1812261"/>
    <lineage>
        <taxon>Bacteria</taxon>
        <taxon>Bacillati</taxon>
        <taxon>Bacillota</taxon>
        <taxon>Bacilli</taxon>
        <taxon>Bacillales</taxon>
        <taxon>Salinicoccaceae</taxon>
        <taxon>Phocicoccus</taxon>
    </lineage>
</organism>
<evidence type="ECO:0000256" key="4">
    <source>
        <dbReference type="ARBA" id="ARBA00022691"/>
    </source>
</evidence>
<dbReference type="GO" id="GO:0003677">
    <property type="term" value="F:DNA binding"/>
    <property type="evidence" value="ECO:0007669"/>
    <property type="project" value="InterPro"/>
</dbReference>
<dbReference type="EC" id="2.1.1.72" evidence="1"/>
<dbReference type="Pfam" id="PF02384">
    <property type="entry name" value="N6_Mtase"/>
    <property type="match status" value="1"/>
</dbReference>
<feature type="region of interest" description="Disordered" evidence="7">
    <location>
        <begin position="523"/>
        <end position="543"/>
    </location>
</feature>
<reference evidence="10 11" key="1">
    <citation type="submission" date="2020-07" db="EMBL/GenBank/DDBJ databases">
        <authorList>
            <person name="Criscuolo A."/>
        </authorList>
    </citation>
    <scope>NUCLEOTIDE SEQUENCE [LARGE SCALE GENOMIC DNA]</scope>
    <source>
        <strain evidence="11">CIP 111030</strain>
    </source>
</reference>
<evidence type="ECO:0000259" key="8">
    <source>
        <dbReference type="Pfam" id="PF02384"/>
    </source>
</evidence>
<evidence type="ECO:0000256" key="5">
    <source>
        <dbReference type="ARBA" id="ARBA00022747"/>
    </source>
</evidence>
<feature type="domain" description="DNA methylase adenine-specific" evidence="8">
    <location>
        <begin position="198"/>
        <end position="508"/>
    </location>
</feature>
<keyword evidence="4" id="KW-0949">S-adenosyl-L-methionine</keyword>
<dbReference type="GO" id="GO:0009007">
    <property type="term" value="F:site-specific DNA-methyltransferase (adenine-specific) activity"/>
    <property type="evidence" value="ECO:0007669"/>
    <property type="project" value="UniProtKB-EC"/>
</dbReference>
<evidence type="ECO:0000259" key="9">
    <source>
        <dbReference type="Pfam" id="PF12161"/>
    </source>
</evidence>
<dbReference type="InterPro" id="IPR029063">
    <property type="entry name" value="SAM-dependent_MTases_sf"/>
</dbReference>
<dbReference type="PRINTS" id="PR00507">
    <property type="entry name" value="N12N6MTFRASE"/>
</dbReference>
<keyword evidence="11" id="KW-1185">Reference proteome</keyword>
<evidence type="ECO:0000313" key="11">
    <source>
        <dbReference type="Proteomes" id="UP000521032"/>
    </source>
</evidence>
<evidence type="ECO:0000256" key="6">
    <source>
        <dbReference type="ARBA" id="ARBA00047942"/>
    </source>
</evidence>
<dbReference type="PANTHER" id="PTHR42933">
    <property type="entry name" value="SLR6095 PROTEIN"/>
    <property type="match status" value="1"/>
</dbReference>
<dbReference type="GO" id="GO:0008170">
    <property type="term" value="F:N-methyltransferase activity"/>
    <property type="evidence" value="ECO:0007669"/>
    <property type="project" value="InterPro"/>
</dbReference>
<dbReference type="AlphaFoldDB" id="A0A6V7R256"/>
<protein>
    <recommendedName>
        <fullName evidence="1">site-specific DNA-methyltransferase (adenine-specific)</fullName>
        <ecNumber evidence="1">2.1.1.72</ecNumber>
    </recommendedName>
</protein>
<gene>
    <name evidence="10" type="ORF">JEOSCH030_00144</name>
</gene>